<reference evidence="2" key="2">
    <citation type="submission" date="2015-06" db="UniProtKB">
        <authorList>
            <consortium name="EnsemblPlants"/>
        </authorList>
    </citation>
    <scope>IDENTIFICATION</scope>
    <source>
        <strain evidence="2">DM1-3 516 R44</strain>
    </source>
</reference>
<dbReference type="InParanoid" id="M1DDJ9"/>
<protein>
    <submittedName>
        <fullName evidence="2">Uncharacterized protein</fullName>
    </submittedName>
</protein>
<evidence type="ECO:0000313" key="3">
    <source>
        <dbReference type="Proteomes" id="UP000011115"/>
    </source>
</evidence>
<accession>M1DDJ9</accession>
<dbReference type="HOGENOM" id="CLU_029307_7_2_1"/>
<dbReference type="Gramene" id="PGSC0003DMT400087302">
    <property type="protein sequence ID" value="PGSC0003DMT400087302"/>
    <property type="gene ID" value="PGSC0003DMG400036873"/>
</dbReference>
<evidence type="ECO:0000256" key="1">
    <source>
        <dbReference type="SAM" id="MobiDB-lite"/>
    </source>
</evidence>
<feature type="region of interest" description="Disordered" evidence="1">
    <location>
        <begin position="1"/>
        <end position="54"/>
    </location>
</feature>
<dbReference type="PaxDb" id="4113-PGSC0003DMT400087302"/>
<sequence>MARPKVAGRDMPPRKKAKGITINEEATASKDRTTKLSTTGGKGNKGKAKRPISDRETFPRRIHILSWAEGVYAAVHAFSVDIPLTTTSGSGIVVSSKVTPGTDARVLIDAPGTNAQTDGAIV</sequence>
<dbReference type="AlphaFoldDB" id="M1DDJ9"/>
<evidence type="ECO:0000313" key="2">
    <source>
        <dbReference type="EnsemblPlants" id="PGSC0003DMT400087302"/>
    </source>
</evidence>
<proteinExistence type="predicted"/>
<dbReference type="EnsemblPlants" id="PGSC0003DMT400087302">
    <property type="protein sequence ID" value="PGSC0003DMT400087302"/>
    <property type="gene ID" value="PGSC0003DMG400036873"/>
</dbReference>
<organism evidence="2 3">
    <name type="scientific">Solanum tuberosum</name>
    <name type="common">Potato</name>
    <dbReference type="NCBI Taxonomy" id="4113"/>
    <lineage>
        <taxon>Eukaryota</taxon>
        <taxon>Viridiplantae</taxon>
        <taxon>Streptophyta</taxon>
        <taxon>Embryophyta</taxon>
        <taxon>Tracheophyta</taxon>
        <taxon>Spermatophyta</taxon>
        <taxon>Magnoliopsida</taxon>
        <taxon>eudicotyledons</taxon>
        <taxon>Gunneridae</taxon>
        <taxon>Pentapetalae</taxon>
        <taxon>asterids</taxon>
        <taxon>lamiids</taxon>
        <taxon>Solanales</taxon>
        <taxon>Solanaceae</taxon>
        <taxon>Solanoideae</taxon>
        <taxon>Solaneae</taxon>
        <taxon>Solanum</taxon>
    </lineage>
</organism>
<keyword evidence="3" id="KW-1185">Reference proteome</keyword>
<dbReference type="Proteomes" id="UP000011115">
    <property type="component" value="Unassembled WGS sequence"/>
</dbReference>
<name>M1DDJ9_SOLTU</name>
<reference evidence="3" key="1">
    <citation type="journal article" date="2011" name="Nature">
        <title>Genome sequence and analysis of the tuber crop potato.</title>
        <authorList>
            <consortium name="The Potato Genome Sequencing Consortium"/>
        </authorList>
    </citation>
    <scope>NUCLEOTIDE SEQUENCE [LARGE SCALE GENOMIC DNA]</scope>
    <source>
        <strain evidence="3">cv. DM1-3 516 R44</strain>
    </source>
</reference>